<dbReference type="PANTHER" id="PTHR24198:SF165">
    <property type="entry name" value="ANKYRIN REPEAT-CONTAINING PROTEIN-RELATED"/>
    <property type="match status" value="1"/>
</dbReference>
<evidence type="ECO:0000256" key="1">
    <source>
        <dbReference type="ARBA" id="ARBA00022737"/>
    </source>
</evidence>
<dbReference type="OrthoDB" id="194358at2759"/>
<feature type="repeat" description="ANK" evidence="3">
    <location>
        <begin position="24"/>
        <end position="56"/>
    </location>
</feature>
<dbReference type="AlphaFoldDB" id="A0A225VZL0"/>
<evidence type="ECO:0000256" key="2">
    <source>
        <dbReference type="ARBA" id="ARBA00023043"/>
    </source>
</evidence>
<protein>
    <submittedName>
        <fullName evidence="4">Uncharacterized protein</fullName>
    </submittedName>
</protein>
<evidence type="ECO:0000313" key="4">
    <source>
        <dbReference type="EMBL" id="OWZ10564.1"/>
    </source>
</evidence>
<dbReference type="PANTHER" id="PTHR24198">
    <property type="entry name" value="ANKYRIN REPEAT AND PROTEIN KINASE DOMAIN-CONTAINING PROTEIN"/>
    <property type="match status" value="1"/>
</dbReference>
<dbReference type="Gene3D" id="1.25.40.20">
    <property type="entry name" value="Ankyrin repeat-containing domain"/>
    <property type="match status" value="1"/>
</dbReference>
<dbReference type="STRING" id="4795.A0A225VZL0"/>
<accession>A0A225VZL0</accession>
<dbReference type="Pfam" id="PF00023">
    <property type="entry name" value="Ank"/>
    <property type="match status" value="1"/>
</dbReference>
<dbReference type="SMART" id="SM00248">
    <property type="entry name" value="ANK"/>
    <property type="match status" value="4"/>
</dbReference>
<dbReference type="InterPro" id="IPR036770">
    <property type="entry name" value="Ankyrin_rpt-contain_sf"/>
</dbReference>
<reference evidence="5" key="1">
    <citation type="submission" date="2017-03" db="EMBL/GenBank/DDBJ databases">
        <title>Phytopthora megakarya and P. palmivora, two closely related causual agents of cacao black pod achieved similar genome size and gene model numbers by different mechanisms.</title>
        <authorList>
            <person name="Ali S."/>
            <person name="Shao J."/>
            <person name="Larry D.J."/>
            <person name="Kronmiller B."/>
            <person name="Shen D."/>
            <person name="Strem M.D."/>
            <person name="Melnick R.L."/>
            <person name="Guiltinan M.J."/>
            <person name="Tyler B.M."/>
            <person name="Meinhardt L.W."/>
            <person name="Bailey B.A."/>
        </authorList>
    </citation>
    <scope>NUCLEOTIDE SEQUENCE [LARGE SCALE GENOMIC DNA]</scope>
    <source>
        <strain evidence="5">zdho120</strain>
    </source>
</reference>
<name>A0A225VZL0_9STRA</name>
<comment type="caution">
    <text evidence="4">The sequence shown here is derived from an EMBL/GenBank/DDBJ whole genome shotgun (WGS) entry which is preliminary data.</text>
</comment>
<dbReference type="Proteomes" id="UP000198211">
    <property type="component" value="Unassembled WGS sequence"/>
</dbReference>
<dbReference type="InterPro" id="IPR002110">
    <property type="entry name" value="Ankyrin_rpt"/>
</dbReference>
<keyword evidence="5" id="KW-1185">Reference proteome</keyword>
<dbReference type="Pfam" id="PF12796">
    <property type="entry name" value="Ank_2"/>
    <property type="match status" value="1"/>
</dbReference>
<dbReference type="PROSITE" id="PS50297">
    <property type="entry name" value="ANK_REP_REGION"/>
    <property type="match status" value="2"/>
</dbReference>
<feature type="repeat" description="ANK" evidence="3">
    <location>
        <begin position="108"/>
        <end position="140"/>
    </location>
</feature>
<evidence type="ECO:0000313" key="5">
    <source>
        <dbReference type="Proteomes" id="UP000198211"/>
    </source>
</evidence>
<dbReference type="EMBL" id="NBNE01002407">
    <property type="protein sequence ID" value="OWZ10564.1"/>
    <property type="molecule type" value="Genomic_DNA"/>
</dbReference>
<organism evidence="4 5">
    <name type="scientific">Phytophthora megakarya</name>
    <dbReference type="NCBI Taxonomy" id="4795"/>
    <lineage>
        <taxon>Eukaryota</taxon>
        <taxon>Sar</taxon>
        <taxon>Stramenopiles</taxon>
        <taxon>Oomycota</taxon>
        <taxon>Peronosporomycetes</taxon>
        <taxon>Peronosporales</taxon>
        <taxon>Peronosporaceae</taxon>
        <taxon>Phytophthora</taxon>
    </lineage>
</organism>
<gene>
    <name evidence="4" type="ORF">PHMEG_00016574</name>
</gene>
<keyword evidence="2 3" id="KW-0040">ANK repeat</keyword>
<dbReference type="PROSITE" id="PS50088">
    <property type="entry name" value="ANK_REPEAT"/>
    <property type="match status" value="3"/>
</dbReference>
<dbReference type="SUPFAM" id="SSF48403">
    <property type="entry name" value="Ankyrin repeat"/>
    <property type="match status" value="1"/>
</dbReference>
<sequence length="184" mass="20728">MGARLSACIWPYADLQCGYLDRELGYDHLHALAAEGKHKAVRKLLRHGMDPNARRLEGALGADDDERGDSPMICAARGFLGNRDQKRHVKTLEVLLHFGARIDQFNLLNQTPLYIACERNVMRIATWLLEHGADVNINCKTGVSPLMCAYQNQNAPLVKMLLEKGAVVIRPPTMFSRIEVSWKY</sequence>
<feature type="repeat" description="ANK" evidence="3">
    <location>
        <begin position="141"/>
        <end position="166"/>
    </location>
</feature>
<keyword evidence="1" id="KW-0677">Repeat</keyword>
<evidence type="ECO:0000256" key="3">
    <source>
        <dbReference type="PROSITE-ProRule" id="PRU00023"/>
    </source>
</evidence>
<proteinExistence type="predicted"/>